<proteinExistence type="predicted"/>
<protein>
    <submittedName>
        <fullName evidence="1">Uncharacterized protein</fullName>
    </submittedName>
</protein>
<evidence type="ECO:0000313" key="2">
    <source>
        <dbReference type="Proteomes" id="UP000256964"/>
    </source>
</evidence>
<evidence type="ECO:0000313" key="1">
    <source>
        <dbReference type="EMBL" id="RDX45844.1"/>
    </source>
</evidence>
<name>A0A371CZX5_9APHY</name>
<gene>
    <name evidence="1" type="ORF">OH76DRAFT_925725</name>
</gene>
<keyword evidence="2" id="KW-1185">Reference proteome</keyword>
<dbReference type="AlphaFoldDB" id="A0A371CZX5"/>
<accession>A0A371CZX5</accession>
<dbReference type="Proteomes" id="UP000256964">
    <property type="component" value="Unassembled WGS sequence"/>
</dbReference>
<reference evidence="1 2" key="1">
    <citation type="journal article" date="2018" name="Biotechnol. Biofuels">
        <title>Integrative visual omics of the white-rot fungus Polyporus brumalis exposes the biotechnological potential of its oxidative enzymes for delignifying raw plant biomass.</title>
        <authorList>
            <person name="Miyauchi S."/>
            <person name="Rancon A."/>
            <person name="Drula E."/>
            <person name="Hage H."/>
            <person name="Chaduli D."/>
            <person name="Favel A."/>
            <person name="Grisel S."/>
            <person name="Henrissat B."/>
            <person name="Herpoel-Gimbert I."/>
            <person name="Ruiz-Duenas F.J."/>
            <person name="Chevret D."/>
            <person name="Hainaut M."/>
            <person name="Lin J."/>
            <person name="Wang M."/>
            <person name="Pangilinan J."/>
            <person name="Lipzen A."/>
            <person name="Lesage-Meessen L."/>
            <person name="Navarro D."/>
            <person name="Riley R."/>
            <person name="Grigoriev I.V."/>
            <person name="Zhou S."/>
            <person name="Raouche S."/>
            <person name="Rosso M.N."/>
        </authorList>
    </citation>
    <scope>NUCLEOTIDE SEQUENCE [LARGE SCALE GENOMIC DNA]</scope>
    <source>
        <strain evidence="1 2">BRFM 1820</strain>
    </source>
</reference>
<sequence>MLNCAQEGLWCAQSHRRDSEPAMCKSSTCGTPRTAYRRDVCLAVVKWVCRPFALSVMRQALWSSQSMFTSPRRHLHNGRQPEHVRHTSLYYKAFPGCFGAEVFRAVLSRGPCLETTSHSAPGRDRGVPRLTESFSRLRLSCLTWQPTSLMIAYAIDHPGCLPAGKAWTHRLRPKHTISTLWRRSEKFTFYT</sequence>
<organism evidence="1 2">
    <name type="scientific">Lentinus brumalis</name>
    <dbReference type="NCBI Taxonomy" id="2498619"/>
    <lineage>
        <taxon>Eukaryota</taxon>
        <taxon>Fungi</taxon>
        <taxon>Dikarya</taxon>
        <taxon>Basidiomycota</taxon>
        <taxon>Agaricomycotina</taxon>
        <taxon>Agaricomycetes</taxon>
        <taxon>Polyporales</taxon>
        <taxon>Polyporaceae</taxon>
        <taxon>Lentinus</taxon>
    </lineage>
</organism>
<dbReference type="EMBL" id="KZ857433">
    <property type="protein sequence ID" value="RDX45844.1"/>
    <property type="molecule type" value="Genomic_DNA"/>
</dbReference>